<sequence length="54" mass="6043">LDSATVAQVVALINDGRSQRYVANFLNVPRTTIQRVYNRYAETGGYNRRPGSGR</sequence>
<dbReference type="Proteomes" id="UP000000311">
    <property type="component" value="Unassembled WGS sequence"/>
</dbReference>
<feature type="non-terminal residue" evidence="2">
    <location>
        <position position="1"/>
    </location>
</feature>
<evidence type="ECO:0008006" key="4">
    <source>
        <dbReference type="Google" id="ProtNLM"/>
    </source>
</evidence>
<dbReference type="Pfam" id="PF13551">
    <property type="entry name" value="HTH_29"/>
    <property type="match status" value="1"/>
</dbReference>
<gene>
    <name evidence="2" type="ORF">EAG_00047</name>
</gene>
<dbReference type="InterPro" id="IPR036388">
    <property type="entry name" value="WH-like_DNA-bd_sf"/>
</dbReference>
<dbReference type="Gene3D" id="1.10.10.10">
    <property type="entry name" value="Winged helix-like DNA-binding domain superfamily/Winged helix DNA-binding domain"/>
    <property type="match status" value="1"/>
</dbReference>
<feature type="non-terminal residue" evidence="2">
    <location>
        <position position="54"/>
    </location>
</feature>
<dbReference type="InParanoid" id="E2AKG7"/>
<evidence type="ECO:0000256" key="1">
    <source>
        <dbReference type="ARBA" id="ARBA00004123"/>
    </source>
</evidence>
<dbReference type="OMA" id="QGRFRCT"/>
<dbReference type="InterPro" id="IPR009057">
    <property type="entry name" value="Homeodomain-like_sf"/>
</dbReference>
<proteinExistence type="predicted"/>
<reference evidence="2 3" key="1">
    <citation type="journal article" date="2010" name="Science">
        <title>Genomic comparison of the ants Camponotus floridanus and Harpegnathos saltator.</title>
        <authorList>
            <person name="Bonasio R."/>
            <person name="Zhang G."/>
            <person name="Ye C."/>
            <person name="Mutti N.S."/>
            <person name="Fang X."/>
            <person name="Qin N."/>
            <person name="Donahue G."/>
            <person name="Yang P."/>
            <person name="Li Q."/>
            <person name="Li C."/>
            <person name="Zhang P."/>
            <person name="Huang Z."/>
            <person name="Berger S.L."/>
            <person name="Reinberg D."/>
            <person name="Wang J."/>
            <person name="Liebig J."/>
        </authorList>
    </citation>
    <scope>NUCLEOTIDE SEQUENCE [LARGE SCALE GENOMIC DNA]</scope>
    <source>
        <strain evidence="3">C129</strain>
    </source>
</reference>
<protein>
    <recommendedName>
        <fullName evidence="4">Paired domain-containing protein</fullName>
    </recommendedName>
</protein>
<name>E2AKG7_CAMFO</name>
<dbReference type="SUPFAM" id="SSF46689">
    <property type="entry name" value="Homeodomain-like"/>
    <property type="match status" value="1"/>
</dbReference>
<dbReference type="EMBL" id="GL440263">
    <property type="protein sequence ID" value="EFN66072.1"/>
    <property type="molecule type" value="Genomic_DNA"/>
</dbReference>
<dbReference type="AlphaFoldDB" id="E2AKG7"/>
<organism evidence="3">
    <name type="scientific">Camponotus floridanus</name>
    <name type="common">Florida carpenter ant</name>
    <dbReference type="NCBI Taxonomy" id="104421"/>
    <lineage>
        <taxon>Eukaryota</taxon>
        <taxon>Metazoa</taxon>
        <taxon>Ecdysozoa</taxon>
        <taxon>Arthropoda</taxon>
        <taxon>Hexapoda</taxon>
        <taxon>Insecta</taxon>
        <taxon>Pterygota</taxon>
        <taxon>Neoptera</taxon>
        <taxon>Endopterygota</taxon>
        <taxon>Hymenoptera</taxon>
        <taxon>Apocrita</taxon>
        <taxon>Aculeata</taxon>
        <taxon>Formicoidea</taxon>
        <taxon>Formicidae</taxon>
        <taxon>Formicinae</taxon>
        <taxon>Camponotus</taxon>
    </lineage>
</organism>
<keyword evidence="3" id="KW-1185">Reference proteome</keyword>
<dbReference type="GO" id="GO:0005634">
    <property type="term" value="C:nucleus"/>
    <property type="evidence" value="ECO:0007669"/>
    <property type="project" value="UniProtKB-SubCell"/>
</dbReference>
<evidence type="ECO:0000313" key="2">
    <source>
        <dbReference type="EMBL" id="EFN66072.1"/>
    </source>
</evidence>
<accession>E2AKG7</accession>
<evidence type="ECO:0000313" key="3">
    <source>
        <dbReference type="Proteomes" id="UP000000311"/>
    </source>
</evidence>
<comment type="subcellular location">
    <subcellularLocation>
        <location evidence="1">Nucleus</location>
    </subcellularLocation>
</comment>